<comment type="caution">
    <text evidence="1">The sequence shown here is derived from an EMBL/GenBank/DDBJ whole genome shotgun (WGS) entry which is preliminary data.</text>
</comment>
<keyword evidence="1" id="KW-0012">Acyltransferase</keyword>
<reference evidence="1" key="1">
    <citation type="submission" date="2022-07" db="EMBL/GenBank/DDBJ databases">
        <title>Phylogenomic reconstructions and comparative analyses of Kickxellomycotina fungi.</title>
        <authorList>
            <person name="Reynolds N.K."/>
            <person name="Stajich J.E."/>
            <person name="Barry K."/>
            <person name="Grigoriev I.V."/>
            <person name="Crous P."/>
            <person name="Smith M.E."/>
        </authorList>
    </citation>
    <scope>NUCLEOTIDE SEQUENCE</scope>
    <source>
        <strain evidence="1">BCRC 34780</strain>
    </source>
</reference>
<accession>A0ACC1KUY4</accession>
<gene>
    <name evidence="1" type="primary">TOM1_4</name>
    <name evidence="1" type="ORF">H4R21_005051</name>
</gene>
<sequence length="713" mass="78433">ALSDRHRGAVVQLPGIPDKALRAIVNVLAAGECTSRTFQHTLSLIQNLSHLAGVLPVITDELIRRASELSQSVCSDIAQLLDALQPVPAEPAAEDSGSGDAPAGVSAGLLDQVRDITLAKFSPASSHQSRLLRLLMAIDYISTTVAKRLEEKQKAARDAAGDQADMDVDAAGVDAILAAELVHLRSLSLGHDAQFLPLWEAMGQCLQCTSAQPELTHVATVLLPLIESFMVVFKPIVGEKNKAAAATAAAAADTADGVATADSSALVTPAAVRPSEAYFQSLTEKHKKVLNTLVRNNPGLLSGSFSLLVYNPHVLDFDNKRSYFYQRLHDDGGGSGAAAAAGAARRASARPVGGTLHVNVHRNTVFQDSYHQFAGKSGDEIRRARINVRFHNEEGVDAGGVSREWFQVLARQMFNPDYALFMPSAAGRVTYQPNPQSWANPEHLLYFKFVGRIIGKAIADQRALDAYFTRSFYKHILGRKVDYRDIEAIDPSYYKSLEWILENDITDVFEETFSIEVDDFGQHRVIDLVPNGQEIGVTEENKADYVRLVTEQRLYRAIKDQISAFLTGFQDVIPKDLIQIFNEQELELLISGMPDIDVDDWRNNTVYHGGYTSGSAQIQWFWRAVRMFDHEERAKLLQFVTGTSKVPLEGFAHLQGNQGVQKFQIHKDPTKSARLPTAHTCFNQLDLPLYDSFETLKANLLLAISECSSGFGF</sequence>
<feature type="non-terminal residue" evidence="1">
    <location>
        <position position="1"/>
    </location>
</feature>
<dbReference type="EC" id="2.3.2.26" evidence="1"/>
<name>A0ACC1KUY4_9FUNG</name>
<organism evidence="1 2">
    <name type="scientific">Coemansia helicoidea</name>
    <dbReference type="NCBI Taxonomy" id="1286919"/>
    <lineage>
        <taxon>Eukaryota</taxon>
        <taxon>Fungi</taxon>
        <taxon>Fungi incertae sedis</taxon>
        <taxon>Zoopagomycota</taxon>
        <taxon>Kickxellomycotina</taxon>
        <taxon>Kickxellomycetes</taxon>
        <taxon>Kickxellales</taxon>
        <taxon>Kickxellaceae</taxon>
        <taxon>Coemansia</taxon>
    </lineage>
</organism>
<evidence type="ECO:0000313" key="2">
    <source>
        <dbReference type="Proteomes" id="UP001140087"/>
    </source>
</evidence>
<keyword evidence="2" id="KW-1185">Reference proteome</keyword>
<feature type="non-terminal residue" evidence="1">
    <location>
        <position position="713"/>
    </location>
</feature>
<keyword evidence="1" id="KW-0808">Transferase</keyword>
<dbReference type="Proteomes" id="UP001140087">
    <property type="component" value="Unassembled WGS sequence"/>
</dbReference>
<proteinExistence type="predicted"/>
<protein>
    <submittedName>
        <fullName evidence="1">E3 ubiquitin-protein ligase tom1</fullName>
        <ecNumber evidence="1">2.3.2.26</ecNumber>
    </submittedName>
</protein>
<dbReference type="EMBL" id="JANBUN010002120">
    <property type="protein sequence ID" value="KAJ2795584.1"/>
    <property type="molecule type" value="Genomic_DNA"/>
</dbReference>
<evidence type="ECO:0000313" key="1">
    <source>
        <dbReference type="EMBL" id="KAJ2795584.1"/>
    </source>
</evidence>